<sequence length="145" mass="16247">MEKSRRLQKKGGSSSEESSWLFAQDGRDGVFNNSIRVRGDCSKKSEKSNLDCVEVFNSGGLSSKEVFRPEKVSFVMESPKRMMAHTNYLGGLCVDLGYVEVCSSKDGPNDRAKIVIYFGPHFLNLSLIFRSFYVSYGSLFLFLGD</sequence>
<feature type="transmembrane region" description="Helical" evidence="2">
    <location>
        <begin position="122"/>
        <end position="143"/>
    </location>
</feature>
<dbReference type="AlphaFoldDB" id="A0AAD9TE71"/>
<dbReference type="EMBL" id="JANJYI010000009">
    <property type="protein sequence ID" value="KAK2634524.1"/>
    <property type="molecule type" value="Genomic_DNA"/>
</dbReference>
<name>A0AAD9TE71_9ROSI</name>
<feature type="region of interest" description="Disordered" evidence="1">
    <location>
        <begin position="1"/>
        <end position="21"/>
    </location>
</feature>
<evidence type="ECO:0000313" key="4">
    <source>
        <dbReference type="Proteomes" id="UP001280121"/>
    </source>
</evidence>
<gene>
    <name evidence="3" type="ORF">Ddye_029316</name>
</gene>
<organism evidence="3 4">
    <name type="scientific">Dipteronia dyeriana</name>
    <dbReference type="NCBI Taxonomy" id="168575"/>
    <lineage>
        <taxon>Eukaryota</taxon>
        <taxon>Viridiplantae</taxon>
        <taxon>Streptophyta</taxon>
        <taxon>Embryophyta</taxon>
        <taxon>Tracheophyta</taxon>
        <taxon>Spermatophyta</taxon>
        <taxon>Magnoliopsida</taxon>
        <taxon>eudicotyledons</taxon>
        <taxon>Gunneridae</taxon>
        <taxon>Pentapetalae</taxon>
        <taxon>rosids</taxon>
        <taxon>malvids</taxon>
        <taxon>Sapindales</taxon>
        <taxon>Sapindaceae</taxon>
        <taxon>Hippocastanoideae</taxon>
        <taxon>Acereae</taxon>
        <taxon>Dipteronia</taxon>
    </lineage>
</organism>
<dbReference type="Proteomes" id="UP001280121">
    <property type="component" value="Unassembled WGS sequence"/>
</dbReference>
<feature type="compositionally biased region" description="Low complexity" evidence="1">
    <location>
        <begin position="10"/>
        <end position="19"/>
    </location>
</feature>
<protein>
    <submittedName>
        <fullName evidence="3">Uncharacterized protein</fullName>
    </submittedName>
</protein>
<comment type="caution">
    <text evidence="3">The sequence shown here is derived from an EMBL/GenBank/DDBJ whole genome shotgun (WGS) entry which is preliminary data.</text>
</comment>
<evidence type="ECO:0000256" key="1">
    <source>
        <dbReference type="SAM" id="MobiDB-lite"/>
    </source>
</evidence>
<keyword evidence="2" id="KW-0472">Membrane</keyword>
<keyword evidence="4" id="KW-1185">Reference proteome</keyword>
<keyword evidence="2" id="KW-1133">Transmembrane helix</keyword>
<keyword evidence="2" id="KW-0812">Transmembrane</keyword>
<proteinExistence type="predicted"/>
<evidence type="ECO:0000313" key="3">
    <source>
        <dbReference type="EMBL" id="KAK2634524.1"/>
    </source>
</evidence>
<evidence type="ECO:0000256" key="2">
    <source>
        <dbReference type="SAM" id="Phobius"/>
    </source>
</evidence>
<accession>A0AAD9TE71</accession>
<reference evidence="3" key="1">
    <citation type="journal article" date="2023" name="Plant J.">
        <title>Genome sequences and population genomics provide insights into the demographic history, inbreeding, and mutation load of two 'living fossil' tree species of Dipteronia.</title>
        <authorList>
            <person name="Feng Y."/>
            <person name="Comes H.P."/>
            <person name="Chen J."/>
            <person name="Zhu S."/>
            <person name="Lu R."/>
            <person name="Zhang X."/>
            <person name="Li P."/>
            <person name="Qiu J."/>
            <person name="Olsen K.M."/>
            <person name="Qiu Y."/>
        </authorList>
    </citation>
    <scope>NUCLEOTIDE SEQUENCE</scope>
    <source>
        <strain evidence="3">KIB01</strain>
    </source>
</reference>